<comment type="subcellular location">
    <subcellularLocation>
        <location evidence="1">Membrane</location>
        <topology evidence="1">Multi-pass membrane protein</topology>
    </subcellularLocation>
</comment>
<dbReference type="PANTHER" id="PTHR22945">
    <property type="entry name" value="SERPENTINE RECEPTOR, CLASS D DELTA"/>
    <property type="match status" value="1"/>
</dbReference>
<evidence type="ECO:0000313" key="7">
    <source>
        <dbReference type="EMBL" id="GMR38280.1"/>
    </source>
</evidence>
<dbReference type="EMBL" id="BTRK01000002">
    <property type="protein sequence ID" value="GMR38280.1"/>
    <property type="molecule type" value="Genomic_DNA"/>
</dbReference>
<evidence type="ECO:0000256" key="4">
    <source>
        <dbReference type="ARBA" id="ARBA00022989"/>
    </source>
</evidence>
<feature type="transmembrane region" description="Helical" evidence="6">
    <location>
        <begin position="100"/>
        <end position="121"/>
    </location>
</feature>
<protein>
    <recommendedName>
        <fullName evidence="9">G protein-coupled receptor</fullName>
    </recommendedName>
</protein>
<comment type="caution">
    <text evidence="7">The sequence shown here is derived from an EMBL/GenBank/DDBJ whole genome shotgun (WGS) entry which is preliminary data.</text>
</comment>
<keyword evidence="4 6" id="KW-1133">Transmembrane helix</keyword>
<evidence type="ECO:0008006" key="9">
    <source>
        <dbReference type="Google" id="ProtNLM"/>
    </source>
</evidence>
<evidence type="ECO:0000256" key="3">
    <source>
        <dbReference type="ARBA" id="ARBA00022692"/>
    </source>
</evidence>
<dbReference type="Proteomes" id="UP001328107">
    <property type="component" value="Unassembled WGS sequence"/>
</dbReference>
<gene>
    <name evidence="7" type="ORF">PMAYCL1PPCAC_08475</name>
</gene>
<evidence type="ECO:0000256" key="1">
    <source>
        <dbReference type="ARBA" id="ARBA00004141"/>
    </source>
</evidence>
<comment type="similarity">
    <text evidence="2">Belongs to the nematode receptor-like protein srd family.</text>
</comment>
<sequence length="161" mass="17654">MVTNWDTIHIIFLCSLDFTALLANGVLVFAILTRTPQPMRSYSILLLNNCFVDICSAIVSAMGVASLVQVEVPSSLTTASISMLLYIPTVAMLALTYQLLLPAGQAVAVSTWLLNVANIWPNEIAERLIMIINSLFALGSPLINLTFLPPYRRMFSMKSTT</sequence>
<proteinExistence type="inferred from homology"/>
<feature type="transmembrane region" description="Helical" evidence="6">
    <location>
        <begin position="44"/>
        <end position="68"/>
    </location>
</feature>
<dbReference type="InterPro" id="IPR050920">
    <property type="entry name" value="Nematode_rcpt-like_delta"/>
</dbReference>
<name>A0AAN4ZJR8_9BILA</name>
<keyword evidence="3 6" id="KW-0812">Transmembrane</keyword>
<dbReference type="GO" id="GO:0016020">
    <property type="term" value="C:membrane"/>
    <property type="evidence" value="ECO:0007669"/>
    <property type="project" value="UniProtKB-SubCell"/>
</dbReference>
<feature type="transmembrane region" description="Helical" evidence="6">
    <location>
        <begin position="6"/>
        <end position="32"/>
    </location>
</feature>
<accession>A0AAN4ZJR8</accession>
<dbReference type="InterPro" id="IPR019421">
    <property type="entry name" value="7TM_GPCR_serpentine_rcpt_Srd"/>
</dbReference>
<dbReference type="AlphaFoldDB" id="A0AAN4ZJR8"/>
<keyword evidence="5 6" id="KW-0472">Membrane</keyword>
<feature type="non-terminal residue" evidence="7">
    <location>
        <position position="161"/>
    </location>
</feature>
<organism evidence="7 8">
    <name type="scientific">Pristionchus mayeri</name>
    <dbReference type="NCBI Taxonomy" id="1317129"/>
    <lineage>
        <taxon>Eukaryota</taxon>
        <taxon>Metazoa</taxon>
        <taxon>Ecdysozoa</taxon>
        <taxon>Nematoda</taxon>
        <taxon>Chromadorea</taxon>
        <taxon>Rhabditida</taxon>
        <taxon>Rhabditina</taxon>
        <taxon>Diplogasteromorpha</taxon>
        <taxon>Diplogasteroidea</taxon>
        <taxon>Neodiplogasteridae</taxon>
        <taxon>Pristionchus</taxon>
    </lineage>
</organism>
<dbReference type="PANTHER" id="PTHR22945:SF40">
    <property type="entry name" value="SERPENTINE RECEPTOR, CLASS D (DELTA)-RELATED"/>
    <property type="match status" value="1"/>
</dbReference>
<evidence type="ECO:0000256" key="2">
    <source>
        <dbReference type="ARBA" id="ARBA00009166"/>
    </source>
</evidence>
<evidence type="ECO:0000256" key="6">
    <source>
        <dbReference type="SAM" id="Phobius"/>
    </source>
</evidence>
<evidence type="ECO:0000256" key="5">
    <source>
        <dbReference type="ARBA" id="ARBA00023136"/>
    </source>
</evidence>
<keyword evidence="8" id="KW-1185">Reference proteome</keyword>
<evidence type="ECO:0000313" key="8">
    <source>
        <dbReference type="Proteomes" id="UP001328107"/>
    </source>
</evidence>
<reference evidence="8" key="1">
    <citation type="submission" date="2022-10" db="EMBL/GenBank/DDBJ databases">
        <title>Genome assembly of Pristionchus species.</title>
        <authorList>
            <person name="Yoshida K."/>
            <person name="Sommer R.J."/>
        </authorList>
    </citation>
    <scope>NUCLEOTIDE SEQUENCE [LARGE SCALE GENOMIC DNA]</scope>
    <source>
        <strain evidence="8">RS5460</strain>
    </source>
</reference>
<dbReference type="Pfam" id="PF10317">
    <property type="entry name" value="7TM_GPCR_Srd"/>
    <property type="match status" value="2"/>
</dbReference>
<feature type="transmembrane region" description="Helical" evidence="6">
    <location>
        <begin position="127"/>
        <end position="148"/>
    </location>
</feature>